<gene>
    <name evidence="1" type="ORF">FHX34_105174</name>
</gene>
<comment type="caution">
    <text evidence="1">The sequence shown here is derived from an EMBL/GenBank/DDBJ whole genome shotgun (WGS) entry which is preliminary data.</text>
</comment>
<dbReference type="Proteomes" id="UP000320239">
    <property type="component" value="Unassembled WGS sequence"/>
</dbReference>
<reference evidence="1 2" key="1">
    <citation type="submission" date="2019-06" db="EMBL/GenBank/DDBJ databases">
        <title>Sequencing the genomes of 1000 actinobacteria strains.</title>
        <authorList>
            <person name="Klenk H.-P."/>
        </authorList>
    </citation>
    <scope>NUCLEOTIDE SEQUENCE [LARGE SCALE GENOMIC DNA]</scope>
    <source>
        <strain evidence="1 2">DSM 43866</strain>
    </source>
</reference>
<proteinExistence type="predicted"/>
<dbReference type="RefSeq" id="WP_122979073.1">
    <property type="nucleotide sequence ID" value="NZ_BOMX01000100.1"/>
</dbReference>
<accession>A0A561VL38</accession>
<dbReference type="SUPFAM" id="SSF53756">
    <property type="entry name" value="UDP-Glycosyltransferase/glycogen phosphorylase"/>
    <property type="match status" value="1"/>
</dbReference>
<sequence>MSAAGPLSSARFARALAAHWLDIGRAVAAATRDADLLLAPMGLLGYHVAEAAGIPSMGAFLQPLEATRAFRPAVLLHRLTGFTRGPSRPEISRLVAGLTSGAGSRPPAG</sequence>
<keyword evidence="2" id="KW-1185">Reference proteome</keyword>
<evidence type="ECO:0000313" key="1">
    <source>
        <dbReference type="EMBL" id="TWG12307.1"/>
    </source>
</evidence>
<dbReference type="OrthoDB" id="3253247at2"/>
<organism evidence="1 2">
    <name type="scientific">Actinoplanes teichomyceticus</name>
    <dbReference type="NCBI Taxonomy" id="1867"/>
    <lineage>
        <taxon>Bacteria</taxon>
        <taxon>Bacillati</taxon>
        <taxon>Actinomycetota</taxon>
        <taxon>Actinomycetes</taxon>
        <taxon>Micromonosporales</taxon>
        <taxon>Micromonosporaceae</taxon>
        <taxon>Actinoplanes</taxon>
    </lineage>
</organism>
<dbReference type="Gene3D" id="3.40.50.2000">
    <property type="entry name" value="Glycogen Phosphorylase B"/>
    <property type="match status" value="1"/>
</dbReference>
<name>A0A561VL38_ACTTI</name>
<dbReference type="EMBL" id="VIWY01000005">
    <property type="protein sequence ID" value="TWG12307.1"/>
    <property type="molecule type" value="Genomic_DNA"/>
</dbReference>
<evidence type="ECO:0000313" key="2">
    <source>
        <dbReference type="Proteomes" id="UP000320239"/>
    </source>
</evidence>
<dbReference type="AlphaFoldDB" id="A0A561VL38"/>
<protein>
    <submittedName>
        <fullName evidence="1">Uncharacterized protein</fullName>
    </submittedName>
</protein>